<evidence type="ECO:0000313" key="7">
    <source>
        <dbReference type="Proteomes" id="UP000503399"/>
    </source>
</evidence>
<accession>A0A6F8ZHV8</accession>
<feature type="domain" description="HTH lysR-type" evidence="5">
    <location>
        <begin position="1"/>
        <end position="58"/>
    </location>
</feature>
<sequence length="302" mass="33140">MELRTLRYALEVARQASFTGAARALHIAQPSLSQQIARLEEELGMPLFYRRASGVEPTPDGRRFLEQAERIVRLEEDLVREMRERREGIGPELVVGAPAITGEHVLPPVLGRFQSLYPRTRVRLVEDSPHALEALTARGLTDLSILPLPVEDTRLAIRPLFTEPILLALPPQPAAWIPAGILPPAGSRVGLAAVAGAPFILLKPGYGFRQTVLELCAAAGFQPRVVYETSSIEMAQSLVAHGLGVTLVPAMVRRRGSGTRPHYRRLQELPTRTLALVWARDRYLSLAARAFLQLLPQAGATG</sequence>
<dbReference type="GO" id="GO:0003700">
    <property type="term" value="F:DNA-binding transcription factor activity"/>
    <property type="evidence" value="ECO:0007669"/>
    <property type="project" value="InterPro"/>
</dbReference>
<dbReference type="Gene3D" id="3.40.190.290">
    <property type="match status" value="1"/>
</dbReference>
<evidence type="ECO:0000256" key="1">
    <source>
        <dbReference type="ARBA" id="ARBA00009437"/>
    </source>
</evidence>
<evidence type="ECO:0000313" key="6">
    <source>
        <dbReference type="EMBL" id="CAB1129303.1"/>
    </source>
</evidence>
<dbReference type="SUPFAM" id="SSF46785">
    <property type="entry name" value="Winged helix' DNA-binding domain"/>
    <property type="match status" value="1"/>
</dbReference>
<dbReference type="EMBL" id="LR778114">
    <property type="protein sequence ID" value="CAB1129303.1"/>
    <property type="molecule type" value="Genomic_DNA"/>
</dbReference>
<dbReference type="InterPro" id="IPR000847">
    <property type="entry name" value="LysR_HTH_N"/>
</dbReference>
<evidence type="ECO:0000256" key="3">
    <source>
        <dbReference type="ARBA" id="ARBA00023125"/>
    </source>
</evidence>
<dbReference type="Pfam" id="PF03466">
    <property type="entry name" value="LysR_substrate"/>
    <property type="match status" value="1"/>
</dbReference>
<dbReference type="PANTHER" id="PTHR30346">
    <property type="entry name" value="TRANSCRIPTIONAL DUAL REGULATOR HCAR-RELATED"/>
    <property type="match status" value="1"/>
</dbReference>
<dbReference type="InterPro" id="IPR036390">
    <property type="entry name" value="WH_DNA-bd_sf"/>
</dbReference>
<dbReference type="PROSITE" id="PS50931">
    <property type="entry name" value="HTH_LYSR"/>
    <property type="match status" value="1"/>
</dbReference>
<dbReference type="PANTHER" id="PTHR30346:SF28">
    <property type="entry name" value="HTH-TYPE TRANSCRIPTIONAL REGULATOR CYNR"/>
    <property type="match status" value="1"/>
</dbReference>
<dbReference type="InterPro" id="IPR005119">
    <property type="entry name" value="LysR_subst-bd"/>
</dbReference>
<keyword evidence="7" id="KW-1185">Reference proteome</keyword>
<dbReference type="Proteomes" id="UP000503399">
    <property type="component" value="Chromosome"/>
</dbReference>
<name>A0A6F8ZHV8_9FIRM</name>
<dbReference type="GO" id="GO:0032993">
    <property type="term" value="C:protein-DNA complex"/>
    <property type="evidence" value="ECO:0007669"/>
    <property type="project" value="TreeGrafter"/>
</dbReference>
<reference evidence="6 7" key="1">
    <citation type="submission" date="2020-02" db="EMBL/GenBank/DDBJ databases">
        <authorList>
            <person name="Hogendoorn C."/>
        </authorList>
    </citation>
    <scope>NUCLEOTIDE SEQUENCE [LARGE SCALE GENOMIC DNA]</scope>
    <source>
        <strain evidence="6">R501</strain>
    </source>
</reference>
<dbReference type="AlphaFoldDB" id="A0A6F8ZHV8"/>
<evidence type="ECO:0000256" key="2">
    <source>
        <dbReference type="ARBA" id="ARBA00023015"/>
    </source>
</evidence>
<dbReference type="SUPFAM" id="SSF53850">
    <property type="entry name" value="Periplasmic binding protein-like II"/>
    <property type="match status" value="1"/>
</dbReference>
<dbReference type="CDD" id="cd05466">
    <property type="entry name" value="PBP2_LTTR_substrate"/>
    <property type="match status" value="1"/>
</dbReference>
<dbReference type="GO" id="GO:0003677">
    <property type="term" value="F:DNA binding"/>
    <property type="evidence" value="ECO:0007669"/>
    <property type="project" value="UniProtKB-KW"/>
</dbReference>
<organism evidence="6 7">
    <name type="scientific">Candidatus Hydrogenisulfobacillus filiaventi</name>
    <dbReference type="NCBI Taxonomy" id="2707344"/>
    <lineage>
        <taxon>Bacteria</taxon>
        <taxon>Bacillati</taxon>
        <taxon>Bacillota</taxon>
        <taxon>Clostridia</taxon>
        <taxon>Eubacteriales</taxon>
        <taxon>Clostridiales Family XVII. Incertae Sedis</taxon>
        <taxon>Candidatus Hydrogenisulfobacillus</taxon>
    </lineage>
</organism>
<dbReference type="FunFam" id="1.10.10.10:FF:000001">
    <property type="entry name" value="LysR family transcriptional regulator"/>
    <property type="match status" value="1"/>
</dbReference>
<comment type="similarity">
    <text evidence="1">Belongs to the LysR transcriptional regulatory family.</text>
</comment>
<dbReference type="Pfam" id="PF00126">
    <property type="entry name" value="HTH_1"/>
    <property type="match status" value="1"/>
</dbReference>
<dbReference type="Gene3D" id="1.10.10.10">
    <property type="entry name" value="Winged helix-like DNA-binding domain superfamily/Winged helix DNA-binding domain"/>
    <property type="match status" value="1"/>
</dbReference>
<protein>
    <submittedName>
        <fullName evidence="6">Uncharacterized HTH-type transcriptional regulator YcgK</fullName>
    </submittedName>
</protein>
<gene>
    <name evidence="6" type="primary">ycgK</name>
    <name evidence="6" type="ORF">R50_1802</name>
</gene>
<dbReference type="KEGG" id="hfv:R50_1802"/>
<keyword evidence="4" id="KW-0804">Transcription</keyword>
<dbReference type="InterPro" id="IPR036388">
    <property type="entry name" value="WH-like_DNA-bd_sf"/>
</dbReference>
<evidence type="ECO:0000259" key="5">
    <source>
        <dbReference type="PROSITE" id="PS50931"/>
    </source>
</evidence>
<evidence type="ECO:0000256" key="4">
    <source>
        <dbReference type="ARBA" id="ARBA00023163"/>
    </source>
</evidence>
<keyword evidence="3" id="KW-0238">DNA-binding</keyword>
<keyword evidence="2" id="KW-0805">Transcription regulation</keyword>
<dbReference type="PRINTS" id="PR00039">
    <property type="entry name" value="HTHLYSR"/>
</dbReference>
<proteinExistence type="inferred from homology"/>